<proteinExistence type="predicted"/>
<evidence type="ECO:0000256" key="1">
    <source>
        <dbReference type="ARBA" id="ARBA00001962"/>
    </source>
</evidence>
<dbReference type="PANTHER" id="PTHR20883">
    <property type="entry name" value="PHYTANOYL-COA DIOXYGENASE DOMAIN CONTAINING 1"/>
    <property type="match status" value="1"/>
</dbReference>
<feature type="transmembrane region" description="Helical" evidence="4">
    <location>
        <begin position="6"/>
        <end position="29"/>
    </location>
</feature>
<keyword evidence="4" id="KW-1133">Transmembrane helix</keyword>
<organism evidence="5">
    <name type="scientific">Heterosigma akashiwo</name>
    <name type="common">Chromophytic alga</name>
    <name type="synonym">Heterosigma carterae</name>
    <dbReference type="NCBI Taxonomy" id="2829"/>
    <lineage>
        <taxon>Eukaryota</taxon>
        <taxon>Sar</taxon>
        <taxon>Stramenopiles</taxon>
        <taxon>Ochrophyta</taxon>
        <taxon>Raphidophyceae</taxon>
        <taxon>Chattonellales</taxon>
        <taxon>Chattonellaceae</taxon>
        <taxon>Heterosigma</taxon>
    </lineage>
</organism>
<dbReference type="SUPFAM" id="SSF51197">
    <property type="entry name" value="Clavaminate synthase-like"/>
    <property type="match status" value="1"/>
</dbReference>
<reference evidence="5" key="1">
    <citation type="submission" date="2021-01" db="EMBL/GenBank/DDBJ databases">
        <authorList>
            <person name="Corre E."/>
            <person name="Pelletier E."/>
            <person name="Niang G."/>
            <person name="Scheremetjew M."/>
            <person name="Finn R."/>
            <person name="Kale V."/>
            <person name="Holt S."/>
            <person name="Cochrane G."/>
            <person name="Meng A."/>
            <person name="Brown T."/>
            <person name="Cohen L."/>
        </authorList>
    </citation>
    <scope>NUCLEOTIDE SEQUENCE</scope>
    <source>
        <strain evidence="5">CCMP3107</strain>
    </source>
</reference>
<evidence type="ECO:0000256" key="2">
    <source>
        <dbReference type="ARBA" id="ARBA00022723"/>
    </source>
</evidence>
<accession>A0A6V1UDU3</accession>
<dbReference type="AlphaFoldDB" id="A0A6V1UDU3"/>
<sequence length="328" mass="36266">MALNGGGIIGSSTTTAWLSIVGIVLALLFTPPRGSELEGGRSLSYLSTEQVESFQRNGYLVVPSFWDKKTVKLLRSEIASIISSFDLEESRTIFSTDEQSRHSNDYFLGSGDKIRFFWEEDAFDDDGNFRQKKEQSINKIGHALHDLNSVFQNATYDTRVGEIARDLGLVKPLAVQSMYIFKQPRIGGKVGAHQDGAFLYTRPQSVLGFWWPLEDTSLANGCLWAVPGSHKTTPVSRRFKRDGKGGTTFDPPGPPAEFDLTGAVPLELKAGSLVLLHAQLVHYSLENRSPRSRHAYSVHAVDGAPGVAYPADNWLQTATHFRELIGHK</sequence>
<dbReference type="PANTHER" id="PTHR20883:SF15">
    <property type="entry name" value="PHYTANOYL-COA DIOXYGENASE DOMAIN-CONTAINING PROTEIN 1"/>
    <property type="match status" value="1"/>
</dbReference>
<dbReference type="InterPro" id="IPR008775">
    <property type="entry name" value="Phytyl_CoA_dOase-like"/>
</dbReference>
<dbReference type="EMBL" id="HBIU01045229">
    <property type="protein sequence ID" value="CAE0641533.1"/>
    <property type="molecule type" value="Transcribed_RNA"/>
</dbReference>
<evidence type="ECO:0000313" key="5">
    <source>
        <dbReference type="EMBL" id="CAE0641533.1"/>
    </source>
</evidence>
<dbReference type="Gene3D" id="2.60.120.620">
    <property type="entry name" value="q2cbj1_9rhob like domain"/>
    <property type="match status" value="1"/>
</dbReference>
<keyword evidence="4" id="KW-0812">Transmembrane</keyword>
<evidence type="ECO:0000256" key="4">
    <source>
        <dbReference type="SAM" id="Phobius"/>
    </source>
</evidence>
<evidence type="ECO:0000256" key="3">
    <source>
        <dbReference type="ARBA" id="ARBA00023004"/>
    </source>
</evidence>
<keyword evidence="4" id="KW-0472">Membrane</keyword>
<keyword evidence="3" id="KW-0408">Iron</keyword>
<dbReference type="GO" id="GO:0046872">
    <property type="term" value="F:metal ion binding"/>
    <property type="evidence" value="ECO:0007669"/>
    <property type="project" value="UniProtKB-KW"/>
</dbReference>
<dbReference type="Pfam" id="PF05721">
    <property type="entry name" value="PhyH"/>
    <property type="match status" value="1"/>
</dbReference>
<name>A0A6V1UDU3_HETAK</name>
<keyword evidence="2" id="KW-0479">Metal-binding</keyword>
<comment type="cofactor">
    <cofactor evidence="1">
        <name>Fe cation</name>
        <dbReference type="ChEBI" id="CHEBI:24875"/>
    </cofactor>
</comment>
<evidence type="ECO:0008006" key="6">
    <source>
        <dbReference type="Google" id="ProtNLM"/>
    </source>
</evidence>
<protein>
    <recommendedName>
        <fullName evidence="6">Phytanoyl-CoA dioxygenase</fullName>
    </recommendedName>
</protein>
<gene>
    <name evidence="5" type="ORF">HAKA00212_LOCUS20361</name>
</gene>